<gene>
    <name evidence="1" type="ORF">SAMN05660686_02522</name>
</gene>
<name>A0A8G2EVG2_9PROT</name>
<dbReference type="OrthoDB" id="7360668at2"/>
<reference evidence="1 2" key="1">
    <citation type="submission" date="2016-10" db="EMBL/GenBank/DDBJ databases">
        <authorList>
            <person name="Varghese N."/>
            <person name="Submissions S."/>
        </authorList>
    </citation>
    <scope>NUCLEOTIDE SEQUENCE [LARGE SCALE GENOMIC DNA]</scope>
    <source>
        <strain evidence="1 2">DSM 18839</strain>
    </source>
</reference>
<evidence type="ECO:0008006" key="3">
    <source>
        <dbReference type="Google" id="ProtNLM"/>
    </source>
</evidence>
<accession>A0A8G2EVG2</accession>
<organism evidence="1 2">
    <name type="scientific">Thalassobaculum litoreum DSM 18839</name>
    <dbReference type="NCBI Taxonomy" id="1123362"/>
    <lineage>
        <taxon>Bacteria</taxon>
        <taxon>Pseudomonadati</taxon>
        <taxon>Pseudomonadota</taxon>
        <taxon>Alphaproteobacteria</taxon>
        <taxon>Rhodospirillales</taxon>
        <taxon>Thalassobaculaceae</taxon>
        <taxon>Thalassobaculum</taxon>
    </lineage>
</organism>
<keyword evidence="2" id="KW-1185">Reference proteome</keyword>
<proteinExistence type="predicted"/>
<dbReference type="EMBL" id="FNBW01000007">
    <property type="protein sequence ID" value="SDF84675.1"/>
    <property type="molecule type" value="Genomic_DNA"/>
</dbReference>
<dbReference type="AlphaFoldDB" id="A0A8G2EVG2"/>
<dbReference type="Pfam" id="PF07369">
    <property type="entry name" value="DUF1488"/>
    <property type="match status" value="1"/>
</dbReference>
<evidence type="ECO:0000313" key="2">
    <source>
        <dbReference type="Proteomes" id="UP000198615"/>
    </source>
</evidence>
<sequence>MTLNFPNASRSFDPTHDRVRFWGYDRALEVSFFVEASALLKSAPDTEHREADLLLAFDRLIDRIHEAARAAYARDRCFAYVLTAEDL</sequence>
<dbReference type="RefSeq" id="WP_084618785.1">
    <property type="nucleotide sequence ID" value="NZ_FNBW01000007.1"/>
</dbReference>
<dbReference type="Proteomes" id="UP000198615">
    <property type="component" value="Unassembled WGS sequence"/>
</dbReference>
<evidence type="ECO:0000313" key="1">
    <source>
        <dbReference type="EMBL" id="SDF84675.1"/>
    </source>
</evidence>
<dbReference type="InterPro" id="IPR009962">
    <property type="entry name" value="DUF1488"/>
</dbReference>
<comment type="caution">
    <text evidence="1">The sequence shown here is derived from an EMBL/GenBank/DDBJ whole genome shotgun (WGS) entry which is preliminary data.</text>
</comment>
<protein>
    <recommendedName>
        <fullName evidence="3">DUF1488 domain-containing protein</fullName>
    </recommendedName>
</protein>